<feature type="binding site" evidence="15">
    <location>
        <position position="376"/>
    </location>
    <ligand>
        <name>L-serine</name>
        <dbReference type="ChEBI" id="CHEBI:33384"/>
    </ligand>
</feature>
<keyword evidence="9" id="KW-0648">Protein biosynthesis</keyword>
<evidence type="ECO:0000313" key="19">
    <source>
        <dbReference type="EMBL" id="RZO24283.1"/>
    </source>
</evidence>
<dbReference type="SUPFAM" id="SSF55681">
    <property type="entry name" value="Class II aaRS and biotin synthetases"/>
    <property type="match status" value="1"/>
</dbReference>
<accession>A0A520MSU1</accession>
<feature type="coiled-coil region" evidence="17">
    <location>
        <begin position="30"/>
        <end position="57"/>
    </location>
</feature>
<evidence type="ECO:0000256" key="10">
    <source>
        <dbReference type="ARBA" id="ARBA00023146"/>
    </source>
</evidence>
<feature type="binding site" evidence="15">
    <location>
        <position position="280"/>
    </location>
    <ligand>
        <name>L-serine</name>
        <dbReference type="ChEBI" id="CHEBI:33384"/>
    </ligand>
</feature>
<dbReference type="NCBIfam" id="TIGR00414">
    <property type="entry name" value="serS"/>
    <property type="match status" value="1"/>
</dbReference>
<keyword evidence="10" id="KW-0030">Aminoacyl-tRNA synthetase</keyword>
<dbReference type="PANTHER" id="PTHR43697:SF1">
    <property type="entry name" value="SERINE--TRNA LIGASE"/>
    <property type="match status" value="1"/>
</dbReference>
<evidence type="ECO:0000256" key="7">
    <source>
        <dbReference type="ARBA" id="ARBA00022741"/>
    </source>
</evidence>
<evidence type="ECO:0000256" key="2">
    <source>
        <dbReference type="ARBA" id="ARBA00005045"/>
    </source>
</evidence>
<dbReference type="Proteomes" id="UP000320146">
    <property type="component" value="Unassembled WGS sequence"/>
</dbReference>
<gene>
    <name evidence="19" type="ORF">EVA99_01935</name>
</gene>
<dbReference type="InterPro" id="IPR002317">
    <property type="entry name" value="Ser-tRNA-ligase_type_1"/>
</dbReference>
<dbReference type="InterPro" id="IPR006195">
    <property type="entry name" value="aa-tRNA-synth_II"/>
</dbReference>
<dbReference type="PANTHER" id="PTHR43697">
    <property type="entry name" value="SERYL-TRNA SYNTHETASE"/>
    <property type="match status" value="1"/>
</dbReference>
<comment type="caution">
    <text evidence="19">The sequence shown here is derived from an EMBL/GenBank/DDBJ whole genome shotgun (WGS) entry which is preliminary data.</text>
</comment>
<evidence type="ECO:0000256" key="13">
    <source>
        <dbReference type="ARBA" id="ARBA00048823"/>
    </source>
</evidence>
<dbReference type="PRINTS" id="PR00981">
    <property type="entry name" value="TRNASYNTHSER"/>
</dbReference>
<feature type="binding site" evidence="15">
    <location>
        <position position="226"/>
    </location>
    <ligand>
        <name>L-serine</name>
        <dbReference type="ChEBI" id="CHEBI:33384"/>
    </ligand>
</feature>
<dbReference type="InterPro" id="IPR033729">
    <property type="entry name" value="SerRS_core"/>
</dbReference>
<evidence type="ECO:0000256" key="12">
    <source>
        <dbReference type="ARBA" id="ARBA00047929"/>
    </source>
</evidence>
<keyword evidence="6 19" id="KW-0436">Ligase</keyword>
<feature type="domain" description="Aminoacyl-transfer RNA synthetases class-II family profile" evidence="18">
    <location>
        <begin position="136"/>
        <end position="408"/>
    </location>
</feature>
<dbReference type="GO" id="GO:0004828">
    <property type="term" value="F:serine-tRNA ligase activity"/>
    <property type="evidence" value="ECO:0007669"/>
    <property type="project" value="UniProtKB-UniRule"/>
</dbReference>
<keyword evidence="7" id="KW-0547">Nucleotide-binding</keyword>
<evidence type="ECO:0000256" key="8">
    <source>
        <dbReference type="ARBA" id="ARBA00022840"/>
    </source>
</evidence>
<feature type="binding site" evidence="16">
    <location>
        <begin position="257"/>
        <end position="259"/>
    </location>
    <ligand>
        <name>ATP</name>
        <dbReference type="ChEBI" id="CHEBI:30616"/>
    </ligand>
</feature>
<evidence type="ECO:0000256" key="5">
    <source>
        <dbReference type="ARBA" id="ARBA00022490"/>
    </source>
</evidence>
<feature type="binding site" evidence="15">
    <location>
        <position position="257"/>
    </location>
    <ligand>
        <name>L-serine</name>
        <dbReference type="ChEBI" id="CHEBI:33384"/>
    </ligand>
</feature>
<dbReference type="InterPro" id="IPR015866">
    <property type="entry name" value="Ser-tRNA-synth_1_N"/>
</dbReference>
<dbReference type="InterPro" id="IPR002314">
    <property type="entry name" value="aa-tRNA-synt_IIb"/>
</dbReference>
<keyword evidence="5" id="KW-0963">Cytoplasm</keyword>
<comment type="similarity">
    <text evidence="3">Belongs to the class-II aminoacyl-tRNA synthetase family. Type-1 seryl-tRNA synthetase subfamily.</text>
</comment>
<protein>
    <recommendedName>
        <fullName evidence="11 14">Serine--tRNA ligase</fullName>
        <ecNumber evidence="4 14">6.1.1.11</ecNumber>
    </recommendedName>
</protein>
<dbReference type="Pfam" id="PF02403">
    <property type="entry name" value="Seryl_tRNA_N"/>
    <property type="match status" value="1"/>
</dbReference>
<dbReference type="EC" id="6.1.1.11" evidence="4 14"/>
<dbReference type="InterPro" id="IPR010978">
    <property type="entry name" value="tRNA-bd_arm"/>
</dbReference>
<dbReference type="InterPro" id="IPR042103">
    <property type="entry name" value="SerRS_1_N_sf"/>
</dbReference>
<comment type="subcellular location">
    <subcellularLocation>
        <location evidence="1">Cytoplasm</location>
    </subcellularLocation>
</comment>
<evidence type="ECO:0000256" key="9">
    <source>
        <dbReference type="ARBA" id="ARBA00022917"/>
    </source>
</evidence>
<evidence type="ECO:0000259" key="18">
    <source>
        <dbReference type="PROSITE" id="PS50862"/>
    </source>
</evidence>
<reference evidence="19 20" key="1">
    <citation type="submission" date="2019-02" db="EMBL/GenBank/DDBJ databases">
        <title>Prokaryotic population dynamics and viral predation in marine succession experiment using metagenomics: the confinement effect.</title>
        <authorList>
            <person name="Haro-Moreno J.M."/>
            <person name="Rodriguez-Valera F."/>
            <person name="Lopez-Perez M."/>
        </authorList>
    </citation>
    <scope>NUCLEOTIDE SEQUENCE [LARGE SCALE GENOMIC DNA]</scope>
    <source>
        <strain evidence="19">MED-G166</strain>
    </source>
</reference>
<organism evidence="19 20">
    <name type="scientific">SAR86 cluster bacterium</name>
    <dbReference type="NCBI Taxonomy" id="2030880"/>
    <lineage>
        <taxon>Bacteria</taxon>
        <taxon>Pseudomonadati</taxon>
        <taxon>Pseudomonadota</taxon>
        <taxon>Gammaproteobacteria</taxon>
        <taxon>SAR86 cluster</taxon>
    </lineage>
</organism>
<evidence type="ECO:0000256" key="1">
    <source>
        <dbReference type="ARBA" id="ARBA00004496"/>
    </source>
</evidence>
<evidence type="ECO:0000256" key="6">
    <source>
        <dbReference type="ARBA" id="ARBA00022598"/>
    </source>
</evidence>
<dbReference type="Gene3D" id="3.30.930.10">
    <property type="entry name" value="Bira Bifunctional Protein, Domain 2"/>
    <property type="match status" value="1"/>
</dbReference>
<dbReference type="GO" id="GO:0005524">
    <property type="term" value="F:ATP binding"/>
    <property type="evidence" value="ECO:0007669"/>
    <property type="project" value="UniProtKB-KW"/>
</dbReference>
<keyword evidence="8 16" id="KW-0067">ATP-binding</keyword>
<dbReference type="PROSITE" id="PS50862">
    <property type="entry name" value="AA_TRNA_LIGASE_II"/>
    <property type="match status" value="1"/>
</dbReference>
<dbReference type="PIRSF" id="PIRSF001529">
    <property type="entry name" value="Ser-tRNA-synth_IIa"/>
    <property type="match status" value="1"/>
</dbReference>
<name>A0A520MSU1_9GAMM</name>
<dbReference type="InterPro" id="IPR045864">
    <property type="entry name" value="aa-tRNA-synth_II/BPL/LPL"/>
</dbReference>
<evidence type="ECO:0000256" key="4">
    <source>
        <dbReference type="ARBA" id="ARBA00012840"/>
    </source>
</evidence>
<dbReference type="EMBL" id="SHBL01000010">
    <property type="protein sequence ID" value="RZO24283.1"/>
    <property type="molecule type" value="Genomic_DNA"/>
</dbReference>
<evidence type="ECO:0000256" key="11">
    <source>
        <dbReference type="ARBA" id="ARBA00039158"/>
    </source>
</evidence>
<comment type="pathway">
    <text evidence="2">Aminoacyl-tRNA biosynthesis; selenocysteinyl-tRNA(Sec) biosynthesis; L-seryl-tRNA(Sec) from L-serine and tRNA(Sec): step 1/1.</text>
</comment>
<dbReference type="GO" id="GO:0006434">
    <property type="term" value="P:seryl-tRNA aminoacylation"/>
    <property type="evidence" value="ECO:0007669"/>
    <property type="project" value="UniProtKB-UniRule"/>
</dbReference>
<evidence type="ECO:0000256" key="15">
    <source>
        <dbReference type="PIRSR" id="PIRSR001529-1"/>
    </source>
</evidence>
<sequence length="419" mass="46932">MINISNLKDNFELCKKKLELKGYTGDLNNLNIQINSKNSLQTELDELKNKKNSVSKQIGIKASNGEKIDVLKKDSDGLSSEIEKKQIVFNDLKTDLEAQLLEIPNLPDDDVPIGSDESCNKEIDIKIYNQTSGGPDHVEIGEAIGLLDTDSANKLSGSRFVVLKGKLAELQRALILLMLDEAKENGYEEYYVPFIVNSDSLVGTGQLPKFADDQFSVGENKFLIPTAEVPLTNIYRGETINSDHLPVKMTSHTPCFRAEAGSYGKDTRGMIRQHQFEKVELVKFVHPETSEEHLEELVNNAASILDRLELSYRKVILCTGDLGFSAAKTIDLEVWLPSQDCFREISSCSNFRDFQSRRMNTKIKDGKQKYYPHTLNGSALAVGRTLLAILENNFEKGVGVHMPKALKPYLNFDLIEIVK</sequence>
<comment type="catalytic activity">
    <reaction evidence="12">
        <text>tRNA(Sec) + L-serine + ATP = L-seryl-tRNA(Sec) + AMP + diphosphate + H(+)</text>
        <dbReference type="Rhea" id="RHEA:42580"/>
        <dbReference type="Rhea" id="RHEA-COMP:9742"/>
        <dbReference type="Rhea" id="RHEA-COMP:10128"/>
        <dbReference type="ChEBI" id="CHEBI:15378"/>
        <dbReference type="ChEBI" id="CHEBI:30616"/>
        <dbReference type="ChEBI" id="CHEBI:33019"/>
        <dbReference type="ChEBI" id="CHEBI:33384"/>
        <dbReference type="ChEBI" id="CHEBI:78442"/>
        <dbReference type="ChEBI" id="CHEBI:78533"/>
        <dbReference type="ChEBI" id="CHEBI:456215"/>
        <dbReference type="EC" id="6.1.1.11"/>
    </reaction>
</comment>
<evidence type="ECO:0000256" key="17">
    <source>
        <dbReference type="SAM" id="Coils"/>
    </source>
</evidence>
<dbReference type="CDD" id="cd00770">
    <property type="entry name" value="SerRS_core"/>
    <property type="match status" value="1"/>
</dbReference>
<dbReference type="AlphaFoldDB" id="A0A520MSU1"/>
<dbReference type="SUPFAM" id="SSF46589">
    <property type="entry name" value="tRNA-binding arm"/>
    <property type="match status" value="1"/>
</dbReference>
<dbReference type="Pfam" id="PF00587">
    <property type="entry name" value="tRNA-synt_2b"/>
    <property type="match status" value="1"/>
</dbReference>
<evidence type="ECO:0000256" key="3">
    <source>
        <dbReference type="ARBA" id="ARBA00010728"/>
    </source>
</evidence>
<evidence type="ECO:0000313" key="20">
    <source>
        <dbReference type="Proteomes" id="UP000320146"/>
    </source>
</evidence>
<keyword evidence="17" id="KW-0175">Coiled coil</keyword>
<evidence type="ECO:0000256" key="14">
    <source>
        <dbReference type="NCBIfam" id="TIGR00414"/>
    </source>
</evidence>
<dbReference type="GO" id="GO:0005737">
    <property type="term" value="C:cytoplasm"/>
    <property type="evidence" value="ECO:0007669"/>
    <property type="project" value="UniProtKB-SubCell"/>
</dbReference>
<dbReference type="Gene3D" id="1.10.287.40">
    <property type="entry name" value="Serine-tRNA synthetase, tRNA binding domain"/>
    <property type="match status" value="1"/>
</dbReference>
<feature type="binding site" evidence="16">
    <location>
        <begin position="344"/>
        <end position="347"/>
    </location>
    <ligand>
        <name>ATP</name>
        <dbReference type="ChEBI" id="CHEBI:30616"/>
    </ligand>
</feature>
<proteinExistence type="inferred from homology"/>
<comment type="catalytic activity">
    <reaction evidence="13">
        <text>tRNA(Ser) + L-serine + ATP = L-seryl-tRNA(Ser) + AMP + diphosphate + H(+)</text>
        <dbReference type="Rhea" id="RHEA:12292"/>
        <dbReference type="Rhea" id="RHEA-COMP:9669"/>
        <dbReference type="Rhea" id="RHEA-COMP:9703"/>
        <dbReference type="ChEBI" id="CHEBI:15378"/>
        <dbReference type="ChEBI" id="CHEBI:30616"/>
        <dbReference type="ChEBI" id="CHEBI:33019"/>
        <dbReference type="ChEBI" id="CHEBI:33384"/>
        <dbReference type="ChEBI" id="CHEBI:78442"/>
        <dbReference type="ChEBI" id="CHEBI:78533"/>
        <dbReference type="ChEBI" id="CHEBI:456215"/>
        <dbReference type="EC" id="6.1.1.11"/>
    </reaction>
</comment>
<evidence type="ECO:0000256" key="16">
    <source>
        <dbReference type="PIRSR" id="PIRSR001529-2"/>
    </source>
</evidence>